<dbReference type="AlphaFoldDB" id="A0A0S4Q6W9"/>
<sequence length="144" mass="15557">MRVMAACIGVAFALSGVPARADVRIQYDPGGHLGAYSARLEQIRRSGERVIIDGPCMSACTLVLGMLPRGRVCATRNAVFGFHAAWYTDGSTRTPSSKATRFMLSHYPSQVRSWIAKRGGLTPRMLLMRGNELDAVVAPCEGVS</sequence>
<evidence type="ECO:0000313" key="2">
    <source>
        <dbReference type="Proteomes" id="UP000065734"/>
    </source>
</evidence>
<gene>
    <name evidence="1" type="ORF">BVIRIDIS_32900</name>
</gene>
<protein>
    <submittedName>
        <fullName evidence="1">Uncharacterized protein</fullName>
    </submittedName>
</protein>
<reference evidence="2" key="1">
    <citation type="journal article" date="2016" name="Genome Announc.">
        <title>Revised genome sequence of the purple photosynthetic bacterium Blastochloris viridis.</title>
        <authorList>
            <person name="Liu L.N."/>
            <person name="Faulkner M."/>
            <person name="Liu X."/>
            <person name="Huang F."/>
            <person name="Darby A.C."/>
            <person name="Hall N."/>
        </authorList>
    </citation>
    <scope>NUCLEOTIDE SEQUENCE [LARGE SCALE GENOMIC DNA]</scope>
    <source>
        <strain evidence="2">ATCC 19567 / DSM 133 / F</strain>
    </source>
</reference>
<keyword evidence="2" id="KW-1185">Reference proteome</keyword>
<dbReference type="EMBL" id="LN907867">
    <property type="protein sequence ID" value="CUU44243.1"/>
    <property type="molecule type" value="Genomic_DNA"/>
</dbReference>
<evidence type="ECO:0000313" key="1">
    <source>
        <dbReference type="EMBL" id="CUU44243.1"/>
    </source>
</evidence>
<proteinExistence type="predicted"/>
<accession>A0A0S4Q6W9</accession>
<organism evidence="1 2">
    <name type="scientific">Blastochloris viridis</name>
    <name type="common">Rhodopseudomonas viridis</name>
    <dbReference type="NCBI Taxonomy" id="1079"/>
    <lineage>
        <taxon>Bacteria</taxon>
        <taxon>Pseudomonadati</taxon>
        <taxon>Pseudomonadota</taxon>
        <taxon>Alphaproteobacteria</taxon>
        <taxon>Hyphomicrobiales</taxon>
        <taxon>Blastochloridaceae</taxon>
        <taxon>Blastochloris</taxon>
    </lineage>
</organism>
<dbReference type="Proteomes" id="UP000065734">
    <property type="component" value="Chromosome I"/>
</dbReference>
<name>A0A0S4Q6W9_BLAVI</name>